<dbReference type="InterPro" id="IPR000843">
    <property type="entry name" value="HTH_LacI"/>
</dbReference>
<dbReference type="Pfam" id="PF13377">
    <property type="entry name" value="Peripla_BP_3"/>
    <property type="match status" value="1"/>
</dbReference>
<evidence type="ECO:0000313" key="6">
    <source>
        <dbReference type="EMBL" id="MPM48780.1"/>
    </source>
</evidence>
<evidence type="ECO:0000259" key="5">
    <source>
        <dbReference type="PROSITE" id="PS50943"/>
    </source>
</evidence>
<dbReference type="Gene3D" id="1.10.260.40">
    <property type="entry name" value="lambda repressor-like DNA-binding domains"/>
    <property type="match status" value="1"/>
</dbReference>
<evidence type="ECO:0000259" key="4">
    <source>
        <dbReference type="PROSITE" id="PS50932"/>
    </source>
</evidence>
<keyword evidence="3" id="KW-0804">Transcription</keyword>
<dbReference type="PROSITE" id="PS50932">
    <property type="entry name" value="HTH_LACI_2"/>
    <property type="match status" value="1"/>
</dbReference>
<evidence type="ECO:0000256" key="1">
    <source>
        <dbReference type="ARBA" id="ARBA00023015"/>
    </source>
</evidence>
<keyword evidence="1" id="KW-0805">Transcription regulation</keyword>
<dbReference type="SMART" id="SM00354">
    <property type="entry name" value="HTH_LACI"/>
    <property type="match status" value="1"/>
</dbReference>
<evidence type="ECO:0000256" key="2">
    <source>
        <dbReference type="ARBA" id="ARBA00023125"/>
    </source>
</evidence>
<feature type="domain" description="HTH cro/C1-type" evidence="5">
    <location>
        <begin position="3"/>
        <end position="46"/>
    </location>
</feature>
<dbReference type="PROSITE" id="PS50943">
    <property type="entry name" value="HTH_CROC1"/>
    <property type="match status" value="1"/>
</dbReference>
<dbReference type="InterPro" id="IPR046335">
    <property type="entry name" value="LacI/GalR-like_sensor"/>
</dbReference>
<gene>
    <name evidence="6" type="primary">exuR_4</name>
    <name evidence="6" type="ORF">SDC9_95507</name>
</gene>
<dbReference type="InterPro" id="IPR001387">
    <property type="entry name" value="Cro/C1-type_HTH"/>
</dbReference>
<dbReference type="InterPro" id="IPR010982">
    <property type="entry name" value="Lambda_DNA-bd_dom_sf"/>
</dbReference>
<proteinExistence type="predicted"/>
<evidence type="ECO:0000256" key="3">
    <source>
        <dbReference type="ARBA" id="ARBA00023163"/>
    </source>
</evidence>
<dbReference type="CDD" id="cd01392">
    <property type="entry name" value="HTH_LacI"/>
    <property type="match status" value="1"/>
</dbReference>
<accession>A0A645A6H9</accession>
<name>A0A645A6H9_9ZZZZ</name>
<organism evidence="6">
    <name type="scientific">bioreactor metagenome</name>
    <dbReference type="NCBI Taxonomy" id="1076179"/>
    <lineage>
        <taxon>unclassified sequences</taxon>
        <taxon>metagenomes</taxon>
        <taxon>ecological metagenomes</taxon>
    </lineage>
</organism>
<dbReference type="PANTHER" id="PTHR30146">
    <property type="entry name" value="LACI-RELATED TRANSCRIPTIONAL REPRESSOR"/>
    <property type="match status" value="1"/>
</dbReference>
<sequence>MVTIKDISERCGVSRATVSKALNGHTDIGADTIAQIRRVAKEMGYLPNATARALKLGRSHNIGVLFVDKTACGLRHEYFSSILDSLKVEAERRGYDITFISKDIGEFSMDYYEHTKYRNCDGVVIASVDFSDPAVIKLIASEIPTVTMDFVFDNRTSVLSDNIGGMSALVNYVYSMGHRKIAFIHGEDTSVTQKRLISYHKTCASLGLRVLPDYVKPAIYHDPKSSGLATRELLALPLPDRPTCILYPDDFSFIGGMNELERQGISIPDDMSVAGYDGILLSQVLRPRLTTYRQDAEAMGREAAAKLVEAIEQPKTCLPQQIMVSGQLLKGDTVKDIND</sequence>
<comment type="caution">
    <text evidence="6">The sequence shown here is derived from an EMBL/GenBank/DDBJ whole genome shotgun (WGS) entry which is preliminary data.</text>
</comment>
<dbReference type="SUPFAM" id="SSF53822">
    <property type="entry name" value="Periplasmic binding protein-like I"/>
    <property type="match status" value="1"/>
</dbReference>
<dbReference type="SUPFAM" id="SSF47413">
    <property type="entry name" value="lambda repressor-like DNA-binding domains"/>
    <property type="match status" value="1"/>
</dbReference>
<dbReference type="Pfam" id="PF00356">
    <property type="entry name" value="LacI"/>
    <property type="match status" value="1"/>
</dbReference>
<dbReference type="GO" id="GO:0000976">
    <property type="term" value="F:transcription cis-regulatory region binding"/>
    <property type="evidence" value="ECO:0007669"/>
    <property type="project" value="TreeGrafter"/>
</dbReference>
<keyword evidence="2" id="KW-0238">DNA-binding</keyword>
<dbReference type="CDD" id="cd06267">
    <property type="entry name" value="PBP1_LacI_sugar_binding-like"/>
    <property type="match status" value="1"/>
</dbReference>
<dbReference type="EMBL" id="VSSQ01012250">
    <property type="protein sequence ID" value="MPM48780.1"/>
    <property type="molecule type" value="Genomic_DNA"/>
</dbReference>
<dbReference type="Gene3D" id="3.40.50.2300">
    <property type="match status" value="2"/>
</dbReference>
<dbReference type="GO" id="GO:0003700">
    <property type="term" value="F:DNA-binding transcription factor activity"/>
    <property type="evidence" value="ECO:0007669"/>
    <property type="project" value="TreeGrafter"/>
</dbReference>
<dbReference type="InterPro" id="IPR028082">
    <property type="entry name" value="Peripla_BP_I"/>
</dbReference>
<feature type="domain" description="HTH lacI-type" evidence="4">
    <location>
        <begin position="2"/>
        <end position="56"/>
    </location>
</feature>
<reference evidence="6" key="1">
    <citation type="submission" date="2019-08" db="EMBL/GenBank/DDBJ databases">
        <authorList>
            <person name="Kucharzyk K."/>
            <person name="Murdoch R.W."/>
            <person name="Higgins S."/>
            <person name="Loffler F."/>
        </authorList>
    </citation>
    <scope>NUCLEOTIDE SEQUENCE</scope>
</reference>
<dbReference type="AlphaFoldDB" id="A0A645A6H9"/>
<dbReference type="PANTHER" id="PTHR30146:SF109">
    <property type="entry name" value="HTH-TYPE TRANSCRIPTIONAL REGULATOR GALS"/>
    <property type="match status" value="1"/>
</dbReference>
<protein>
    <submittedName>
        <fullName evidence="6">Putative HTH-type transcriptional repressor ExuR</fullName>
    </submittedName>
</protein>